<evidence type="ECO:0000256" key="1">
    <source>
        <dbReference type="SAM" id="SignalP"/>
    </source>
</evidence>
<dbReference type="KEGG" id="vni:VIBNI_B2005"/>
<sequence length="112" mass="12363">MIKKILLVVSIVMSFNASAINANSNGGWISLGVPSYVHIGTDGRFFLNGTSQGSCANKRPTYFRMDMNKPHFEKTYSWLLMMSTQSKPIDCVVDSGCGSSEVWVSYCRGPLK</sequence>
<gene>
    <name evidence="2" type="ORF">VIBNI_B2005</name>
</gene>
<keyword evidence="3" id="KW-1185">Reference proteome</keyword>
<dbReference type="STRING" id="28173.VIBNI_B2005"/>
<accession>U4K8N6</accession>
<dbReference type="PATRIC" id="fig|1260221.3.peg.5571"/>
<dbReference type="Proteomes" id="UP000016895">
    <property type="component" value="Chromosome 2"/>
</dbReference>
<dbReference type="RefSeq" id="WP_022562093.1">
    <property type="nucleotide sequence ID" value="NC_022543.1"/>
</dbReference>
<evidence type="ECO:0000313" key="2">
    <source>
        <dbReference type="EMBL" id="CCO61717.1"/>
    </source>
</evidence>
<organism evidence="2 3">
    <name type="scientific">Vibrio nigripulchritudo</name>
    <dbReference type="NCBI Taxonomy" id="28173"/>
    <lineage>
        <taxon>Bacteria</taxon>
        <taxon>Pseudomonadati</taxon>
        <taxon>Pseudomonadota</taxon>
        <taxon>Gammaproteobacteria</taxon>
        <taxon>Vibrionales</taxon>
        <taxon>Vibrionaceae</taxon>
        <taxon>Vibrio</taxon>
    </lineage>
</organism>
<protein>
    <submittedName>
        <fullName evidence="2">Uncharacterized protein</fullName>
    </submittedName>
</protein>
<keyword evidence="1" id="KW-0732">Signal</keyword>
<dbReference type="OrthoDB" id="5873917at2"/>
<feature type="chain" id="PRO_5004650877" evidence="1">
    <location>
        <begin position="20"/>
        <end position="112"/>
    </location>
</feature>
<name>U4K8N6_9VIBR</name>
<reference evidence="2 3" key="1">
    <citation type="journal article" date="2013" name="ISME J.">
        <title>Comparative genomics of pathogenic lineages of Vibrio nigripulchritudo identifies virulence-associated traits.</title>
        <authorList>
            <person name="Goudenege D."/>
            <person name="Labreuche Y."/>
            <person name="Krin E."/>
            <person name="Ansquer D."/>
            <person name="Mangenot S."/>
            <person name="Calteau A."/>
            <person name="Medigue C."/>
            <person name="Mazel D."/>
            <person name="Polz M.F."/>
            <person name="Le Roux F."/>
        </authorList>
    </citation>
    <scope>NUCLEOTIDE SEQUENCE [LARGE SCALE GENOMIC DNA]</scope>
    <source>
        <strain evidence="3">SnF1</strain>
    </source>
</reference>
<evidence type="ECO:0000313" key="3">
    <source>
        <dbReference type="Proteomes" id="UP000016895"/>
    </source>
</evidence>
<feature type="signal peptide" evidence="1">
    <location>
        <begin position="1"/>
        <end position="19"/>
    </location>
</feature>
<dbReference type="AlphaFoldDB" id="U4K8N6"/>
<dbReference type="EMBL" id="FO203527">
    <property type="protein sequence ID" value="CCO61717.1"/>
    <property type="molecule type" value="Genomic_DNA"/>
</dbReference>
<proteinExistence type="predicted"/>